<dbReference type="CDD" id="cd07377">
    <property type="entry name" value="WHTH_GntR"/>
    <property type="match status" value="1"/>
</dbReference>
<evidence type="ECO:0000256" key="2">
    <source>
        <dbReference type="ARBA" id="ARBA00023125"/>
    </source>
</evidence>
<proteinExistence type="predicted"/>
<organism evidence="5 6">
    <name type="scientific">Caulobacter zeae</name>
    <dbReference type="NCBI Taxonomy" id="2055137"/>
    <lineage>
        <taxon>Bacteria</taxon>
        <taxon>Pseudomonadati</taxon>
        <taxon>Pseudomonadota</taxon>
        <taxon>Alphaproteobacteria</taxon>
        <taxon>Caulobacterales</taxon>
        <taxon>Caulobacteraceae</taxon>
        <taxon>Caulobacter</taxon>
    </lineage>
</organism>
<keyword evidence="1" id="KW-0805">Transcription regulation</keyword>
<keyword evidence="3" id="KW-0804">Transcription</keyword>
<sequence length="254" mass="27967">MVKGKGSGADGEFEREEGFSGRIHGSIARTLGIAIVSGQYAPGDVLNNEIDASEKLHVSRSAYREAIRILAAKGLVESRPKAGTRVSPRSRWSLLDPEVLAWFFEAEPSEAFLTSLHELRMIVEPSAAALAAERRNDEQLERMRAALIQMQQHTLATEAGRAADRDFHDTVLEATDNEPLRTLSSSIGAAVRWTTIFKQRDRELARDPIPDHWKVFDAIAASRPDQARQAMERLVGLAQDDTRAAIARRSGGAT</sequence>
<dbReference type="Gene3D" id="1.20.120.530">
    <property type="entry name" value="GntR ligand-binding domain-like"/>
    <property type="match status" value="1"/>
</dbReference>
<dbReference type="PANTHER" id="PTHR43537:SF44">
    <property type="entry name" value="GNTR FAMILY REGULATORY PROTEIN"/>
    <property type="match status" value="1"/>
</dbReference>
<dbReference type="GO" id="GO:0003700">
    <property type="term" value="F:DNA-binding transcription factor activity"/>
    <property type="evidence" value="ECO:0007669"/>
    <property type="project" value="InterPro"/>
</dbReference>
<dbReference type="PROSITE" id="PS50949">
    <property type="entry name" value="HTH_GNTR"/>
    <property type="match status" value="1"/>
</dbReference>
<dbReference type="OrthoDB" id="9028214at2"/>
<dbReference type="Proteomes" id="UP000234479">
    <property type="component" value="Unassembled WGS sequence"/>
</dbReference>
<dbReference type="SMART" id="SM00895">
    <property type="entry name" value="FCD"/>
    <property type="match status" value="1"/>
</dbReference>
<dbReference type="Pfam" id="PF00392">
    <property type="entry name" value="GntR"/>
    <property type="match status" value="1"/>
</dbReference>
<dbReference type="SUPFAM" id="SSF48008">
    <property type="entry name" value="GntR ligand-binding domain-like"/>
    <property type="match status" value="1"/>
</dbReference>
<dbReference type="GO" id="GO:0003677">
    <property type="term" value="F:DNA binding"/>
    <property type="evidence" value="ECO:0007669"/>
    <property type="project" value="UniProtKB-KW"/>
</dbReference>
<dbReference type="InterPro" id="IPR036390">
    <property type="entry name" value="WH_DNA-bd_sf"/>
</dbReference>
<comment type="caution">
    <text evidence="5">The sequence shown here is derived from an EMBL/GenBank/DDBJ whole genome shotgun (WGS) entry which is preliminary data.</text>
</comment>
<dbReference type="Gene3D" id="1.10.10.10">
    <property type="entry name" value="Winged helix-like DNA-binding domain superfamily/Winged helix DNA-binding domain"/>
    <property type="match status" value="1"/>
</dbReference>
<dbReference type="EMBL" id="PJRS01000043">
    <property type="protein sequence ID" value="PLR21083.1"/>
    <property type="molecule type" value="Genomic_DNA"/>
</dbReference>
<dbReference type="PANTHER" id="PTHR43537">
    <property type="entry name" value="TRANSCRIPTIONAL REGULATOR, GNTR FAMILY"/>
    <property type="match status" value="1"/>
</dbReference>
<evidence type="ECO:0000313" key="5">
    <source>
        <dbReference type="EMBL" id="PLR21083.1"/>
    </source>
</evidence>
<evidence type="ECO:0000259" key="4">
    <source>
        <dbReference type="PROSITE" id="PS50949"/>
    </source>
</evidence>
<evidence type="ECO:0000256" key="3">
    <source>
        <dbReference type="ARBA" id="ARBA00023163"/>
    </source>
</evidence>
<feature type="domain" description="HTH gntR-type" evidence="4">
    <location>
        <begin position="21"/>
        <end position="89"/>
    </location>
</feature>
<dbReference type="InterPro" id="IPR036388">
    <property type="entry name" value="WH-like_DNA-bd_sf"/>
</dbReference>
<keyword evidence="2" id="KW-0238">DNA-binding</keyword>
<dbReference type="SUPFAM" id="SSF46785">
    <property type="entry name" value="Winged helix' DNA-binding domain"/>
    <property type="match status" value="1"/>
</dbReference>
<evidence type="ECO:0000313" key="6">
    <source>
        <dbReference type="Proteomes" id="UP000234479"/>
    </source>
</evidence>
<gene>
    <name evidence="5" type="ORF">SGCZBJ_21020</name>
</gene>
<dbReference type="SMART" id="SM00345">
    <property type="entry name" value="HTH_GNTR"/>
    <property type="match status" value="1"/>
</dbReference>
<name>A0A2N5D4V9_9CAUL</name>
<dbReference type="InterPro" id="IPR008920">
    <property type="entry name" value="TF_FadR/GntR_C"/>
</dbReference>
<keyword evidence="6" id="KW-1185">Reference proteome</keyword>
<dbReference type="Pfam" id="PF07729">
    <property type="entry name" value="FCD"/>
    <property type="match status" value="1"/>
</dbReference>
<accession>A0A2N5D4V9</accession>
<reference evidence="5 6" key="1">
    <citation type="submission" date="2017-12" db="EMBL/GenBank/DDBJ databases">
        <title>The genome sequence of Caulobacter sp. 410.</title>
        <authorList>
            <person name="Gao J."/>
            <person name="Mao X."/>
            <person name="Sun J."/>
        </authorList>
    </citation>
    <scope>NUCLEOTIDE SEQUENCE [LARGE SCALE GENOMIC DNA]</scope>
    <source>
        <strain evidence="5 6">410</strain>
    </source>
</reference>
<evidence type="ECO:0000256" key="1">
    <source>
        <dbReference type="ARBA" id="ARBA00023015"/>
    </source>
</evidence>
<dbReference type="AlphaFoldDB" id="A0A2N5D4V9"/>
<protein>
    <submittedName>
        <fullName evidence="5">GntR family transcriptional regulator</fullName>
    </submittedName>
</protein>
<dbReference type="RefSeq" id="WP_101719884.1">
    <property type="nucleotide sequence ID" value="NZ_PJRS01000043.1"/>
</dbReference>
<dbReference type="InterPro" id="IPR011711">
    <property type="entry name" value="GntR_C"/>
</dbReference>
<dbReference type="InterPro" id="IPR000524">
    <property type="entry name" value="Tscrpt_reg_HTH_GntR"/>
</dbReference>